<feature type="region of interest" description="Disordered" evidence="1">
    <location>
        <begin position="1"/>
        <end position="67"/>
    </location>
</feature>
<dbReference type="Proteomes" id="UP000037836">
    <property type="component" value="Unassembled WGS sequence"/>
</dbReference>
<feature type="compositionally biased region" description="Polar residues" evidence="1">
    <location>
        <begin position="20"/>
        <end position="31"/>
    </location>
</feature>
<organism evidence="2 3">
    <name type="scientific">Pseudomonas savastanoi pv. glycinea</name>
    <name type="common">Pseudomonas syringae pv. glycinea</name>
    <dbReference type="NCBI Taxonomy" id="318"/>
    <lineage>
        <taxon>Bacteria</taxon>
        <taxon>Pseudomonadati</taxon>
        <taxon>Pseudomonadota</taxon>
        <taxon>Gammaproteobacteria</taxon>
        <taxon>Pseudomonadales</taxon>
        <taxon>Pseudomonadaceae</taxon>
        <taxon>Pseudomonas</taxon>
    </lineage>
</organism>
<keyword evidence="3" id="KW-1185">Reference proteome</keyword>
<dbReference type="EMBL" id="LGLO01000094">
    <property type="protein sequence ID" value="KPC39860.1"/>
    <property type="molecule type" value="Genomic_DNA"/>
</dbReference>
<gene>
    <name evidence="2" type="ORF">AC496_2735</name>
</gene>
<evidence type="ECO:0000313" key="3">
    <source>
        <dbReference type="Proteomes" id="UP000037836"/>
    </source>
</evidence>
<evidence type="ECO:0000313" key="2">
    <source>
        <dbReference type="EMBL" id="KPC39860.1"/>
    </source>
</evidence>
<sequence length="67" mass="6995">MLCPNTKFLTVSRRGPASRAQPSRSTVNGLTFSARRVPNTPAPPTSRAPITGSSNSHGCGCHSSEKA</sequence>
<proteinExistence type="predicted"/>
<comment type="caution">
    <text evidence="2">The sequence shown here is derived from an EMBL/GenBank/DDBJ whole genome shotgun (WGS) entry which is preliminary data.</text>
</comment>
<name>A0ABR5L4U5_PSESG</name>
<accession>A0ABR5L4U5</accession>
<evidence type="ECO:0000256" key="1">
    <source>
        <dbReference type="SAM" id="MobiDB-lite"/>
    </source>
</evidence>
<protein>
    <submittedName>
        <fullName evidence="2">Uncharacterized protein</fullName>
    </submittedName>
</protein>
<reference evidence="2 3" key="1">
    <citation type="submission" date="2015-10" db="EMBL/GenBank/DDBJ databases">
        <title>Comparative genomics and high-throughput reverse genetic screens identify a new phytobacterial MAMP and an Arabidopsis receptor required for immune elicitation.</title>
        <authorList>
            <person name="Mott G.A."/>
            <person name="Thakur S."/>
            <person name="Wang P.W."/>
            <person name="Desveaux D."/>
            <person name="Guttman D.S."/>
        </authorList>
    </citation>
    <scope>NUCLEOTIDE SEQUENCE [LARGE SCALE GENOMIC DNA]</scope>
    <source>
        <strain evidence="2 3">BR1</strain>
    </source>
</reference>
<feature type="compositionally biased region" description="Low complexity" evidence="1">
    <location>
        <begin position="52"/>
        <end position="67"/>
    </location>
</feature>